<dbReference type="PANTHER" id="PTHR34075">
    <property type="entry name" value="BLR3430 PROTEIN"/>
    <property type="match status" value="1"/>
</dbReference>
<protein>
    <recommendedName>
        <fullName evidence="5">Hydroxymethylglutaryl-CoA synthase</fullName>
    </recommendedName>
</protein>
<dbReference type="InterPro" id="IPR016039">
    <property type="entry name" value="Thiolase-like"/>
</dbReference>
<dbReference type="InterPro" id="IPR002878">
    <property type="entry name" value="ChsH2_C"/>
</dbReference>
<dbReference type="KEGG" id="nsr:NS506_04049"/>
<dbReference type="Pfam" id="PF01796">
    <property type="entry name" value="OB_ChsH2_C"/>
    <property type="match status" value="1"/>
</dbReference>
<evidence type="ECO:0000313" key="3">
    <source>
        <dbReference type="EMBL" id="APA98097.1"/>
    </source>
</evidence>
<proteinExistence type="predicted"/>
<dbReference type="InterPro" id="IPR012340">
    <property type="entry name" value="NA-bd_OB-fold"/>
</dbReference>
<dbReference type="InterPro" id="IPR052513">
    <property type="entry name" value="Thioester_dehydratase-like"/>
</dbReference>
<evidence type="ECO:0000313" key="4">
    <source>
        <dbReference type="Proteomes" id="UP000180166"/>
    </source>
</evidence>
<evidence type="ECO:0008006" key="5">
    <source>
        <dbReference type="Google" id="ProtNLM"/>
    </source>
</evidence>
<feature type="domain" description="ChsH2 C-terminal OB-fold" evidence="1">
    <location>
        <begin position="433"/>
        <end position="488"/>
    </location>
</feature>
<dbReference type="RefSeq" id="WP_033089394.1">
    <property type="nucleotide sequence ID" value="NZ_AP017900.1"/>
</dbReference>
<evidence type="ECO:0000259" key="1">
    <source>
        <dbReference type="Pfam" id="PF01796"/>
    </source>
</evidence>
<feature type="domain" description="ChsH2 rubredoxin-like zinc ribbon" evidence="2">
    <location>
        <begin position="396"/>
        <end position="420"/>
    </location>
</feature>
<name>A0ABC8AW57_9NOCA</name>
<dbReference type="Pfam" id="PF12172">
    <property type="entry name" value="zf-ChsH2"/>
    <property type="match status" value="1"/>
</dbReference>
<evidence type="ECO:0000259" key="2">
    <source>
        <dbReference type="Pfam" id="PF12172"/>
    </source>
</evidence>
<dbReference type="InterPro" id="IPR022002">
    <property type="entry name" value="ChsH2_Znr"/>
</dbReference>
<sequence length="506" mass="51521">MTTGILTYATHLPAHRLDLADLGTTLGAKAGKGFRVVASYDEDSTTLAVAAAAAALRRGGGAAASHPAGAKTGRGQAGDGIVAGAPPVGWSAGAPDFGGGDDLPAGRGTASCVRALYFATTTPAYADKSNATAVHAALGLAEDVFAADMAGSARSGVAAWRAAAAGEGMAVLADVRVGWPGSADERGGGDGAAAFVFGPGAEALAVIVAEASVSAEFLDRWREPGAVAGNQWEVRFGLDQYVPLIGRARDSVLARAGVDDVDHVVVVSPNAGVVKAAGKRWPGRKSTTGSPIGHSGAADLGLALAGVLDTAGSDESILVLSAADGCDAVLLRTTERIDERRQAVPVAEQLAGGTEVSYATYLTWRGVLDREPPRRPEPDRPAAPPSARAAAWKFGFIGSRCTDCGFTHLPPVRVCKNCGAIDAMTAAPRADVSGTVATFTVNRLAYSPAPPVVAAVVDFDGGGRYLLEISDGGAGRLAVGSRVRPVFRRLYTAGGVHNYFWKAVLL</sequence>
<gene>
    <name evidence="3" type="ORF">NS506_04049</name>
</gene>
<organism evidence="3 4">
    <name type="scientific">Nocardia seriolae</name>
    <dbReference type="NCBI Taxonomy" id="37332"/>
    <lineage>
        <taxon>Bacteria</taxon>
        <taxon>Bacillati</taxon>
        <taxon>Actinomycetota</taxon>
        <taxon>Actinomycetes</taxon>
        <taxon>Mycobacteriales</taxon>
        <taxon>Nocardiaceae</taxon>
        <taxon>Nocardia</taxon>
    </lineage>
</organism>
<reference evidence="3 4" key="1">
    <citation type="submission" date="2016-10" db="EMBL/GenBank/DDBJ databases">
        <title>Genome sequence of Nocardia seriolae strain EM150506, isolated from Anguila japonica.</title>
        <authorList>
            <person name="Han H.-J."/>
        </authorList>
    </citation>
    <scope>NUCLEOTIDE SEQUENCE [LARGE SCALE GENOMIC DNA]</scope>
    <source>
        <strain evidence="3 4">EM150506</strain>
    </source>
</reference>
<dbReference type="EMBL" id="CP017839">
    <property type="protein sequence ID" value="APA98097.1"/>
    <property type="molecule type" value="Genomic_DNA"/>
</dbReference>
<dbReference type="AlphaFoldDB" id="A0ABC8AW57"/>
<accession>A0ABC8AW57</accession>
<dbReference type="Gene3D" id="3.40.47.10">
    <property type="match status" value="1"/>
</dbReference>
<dbReference type="PANTHER" id="PTHR34075:SF5">
    <property type="entry name" value="BLR3430 PROTEIN"/>
    <property type="match status" value="1"/>
</dbReference>
<dbReference type="Proteomes" id="UP000180166">
    <property type="component" value="Chromosome"/>
</dbReference>
<dbReference type="GeneID" id="93375464"/>
<dbReference type="SUPFAM" id="SSF53901">
    <property type="entry name" value="Thiolase-like"/>
    <property type="match status" value="2"/>
</dbReference>
<dbReference type="SUPFAM" id="SSF50249">
    <property type="entry name" value="Nucleic acid-binding proteins"/>
    <property type="match status" value="1"/>
</dbReference>